<dbReference type="OMA" id="RRGNIKW"/>
<feature type="region of interest" description="Disordered" evidence="1">
    <location>
        <begin position="1"/>
        <end position="129"/>
    </location>
</feature>
<accession>A0A4U6VIF8</accession>
<feature type="compositionally biased region" description="Low complexity" evidence="1">
    <location>
        <begin position="98"/>
        <end position="116"/>
    </location>
</feature>
<dbReference type="EMBL" id="CM016554">
    <property type="protein sequence ID" value="TKW23997.1"/>
    <property type="molecule type" value="Genomic_DNA"/>
</dbReference>
<evidence type="ECO:0000256" key="1">
    <source>
        <dbReference type="SAM" id="MobiDB-lite"/>
    </source>
</evidence>
<dbReference type="SUPFAM" id="SSF50494">
    <property type="entry name" value="Trypsin-like serine proteases"/>
    <property type="match status" value="1"/>
</dbReference>
<protein>
    <submittedName>
        <fullName evidence="2">Uncharacterized protein</fullName>
    </submittedName>
</protein>
<gene>
    <name evidence="2" type="ORF">SEVIR_3G023825v2</name>
</gene>
<reference evidence="2" key="1">
    <citation type="submission" date="2019-03" db="EMBL/GenBank/DDBJ databases">
        <title>WGS assembly of Setaria viridis.</title>
        <authorList>
            <person name="Huang P."/>
            <person name="Jenkins J."/>
            <person name="Grimwood J."/>
            <person name="Barry K."/>
            <person name="Healey A."/>
            <person name="Mamidi S."/>
            <person name="Sreedasyam A."/>
            <person name="Shu S."/>
            <person name="Feldman M."/>
            <person name="Wu J."/>
            <person name="Yu Y."/>
            <person name="Chen C."/>
            <person name="Johnson J."/>
            <person name="Rokhsar D."/>
            <person name="Baxter I."/>
            <person name="Schmutz J."/>
            <person name="Brutnell T."/>
            <person name="Kellogg E."/>
        </authorList>
    </citation>
    <scope>NUCLEOTIDE SEQUENCE [LARGE SCALE GENOMIC DNA]</scope>
</reference>
<feature type="compositionally biased region" description="Pro residues" evidence="1">
    <location>
        <begin position="117"/>
        <end position="126"/>
    </location>
</feature>
<dbReference type="Proteomes" id="UP000298652">
    <property type="component" value="Chromosome 3"/>
</dbReference>
<dbReference type="PANTHER" id="PTHR43019:SF18">
    <property type="entry name" value="OS07G0231900 PROTEIN"/>
    <property type="match status" value="1"/>
</dbReference>
<feature type="compositionally biased region" description="Basic and acidic residues" evidence="1">
    <location>
        <begin position="27"/>
        <end position="49"/>
    </location>
</feature>
<evidence type="ECO:0000313" key="3">
    <source>
        <dbReference type="Proteomes" id="UP000298652"/>
    </source>
</evidence>
<dbReference type="AlphaFoldDB" id="A0A4U6VIF8"/>
<dbReference type="Pfam" id="PF13365">
    <property type="entry name" value="Trypsin_2"/>
    <property type="match status" value="1"/>
</dbReference>
<proteinExistence type="predicted"/>
<organism evidence="2 3">
    <name type="scientific">Setaria viridis</name>
    <name type="common">Green bristlegrass</name>
    <name type="synonym">Setaria italica subsp. viridis</name>
    <dbReference type="NCBI Taxonomy" id="4556"/>
    <lineage>
        <taxon>Eukaryota</taxon>
        <taxon>Viridiplantae</taxon>
        <taxon>Streptophyta</taxon>
        <taxon>Embryophyta</taxon>
        <taxon>Tracheophyta</taxon>
        <taxon>Spermatophyta</taxon>
        <taxon>Magnoliopsida</taxon>
        <taxon>Liliopsida</taxon>
        <taxon>Poales</taxon>
        <taxon>Poaceae</taxon>
        <taxon>PACMAD clade</taxon>
        <taxon>Panicoideae</taxon>
        <taxon>Panicodae</taxon>
        <taxon>Paniceae</taxon>
        <taxon>Cenchrinae</taxon>
        <taxon>Setaria</taxon>
    </lineage>
</organism>
<sequence>MSGTSDSFAPPDAGSEKRVGDAASHGSQEKSEGAKEGSEQKQTPEDQSARRRKTDVMPTEEKGAIAPTPKKAKQEEAQAGQRAEESVVTQQQKDQHGETSAATAGEGSSGSAAAPRPQYPRYPPYPRTGKVEDLRKWSKKCDKVNEMIKKVDDLDYSIPTLCAPKDPGTTRAVQSSKDKVVVLRAARSIAYIMDDGKRLPRCTGIIIRQWSDAPGHHHAIIVTYSRVVCKDGRKLDPLPKLSVCLPDKTILDAELIYFNDHYDIALLDISLDFTLELPSIGRGAEYGQEVFVLARDAKASMRVRRGNIKWLEESDILGRDYYMFLSSDIPEGGNGGMVIDHNGELRVQVSCFFHRHPIYNPHVIWLISI</sequence>
<keyword evidence="3" id="KW-1185">Reference proteome</keyword>
<name>A0A4U6VIF8_SETVI</name>
<dbReference type="Gene3D" id="2.40.10.120">
    <property type="match status" value="1"/>
</dbReference>
<evidence type="ECO:0000313" key="2">
    <source>
        <dbReference type="EMBL" id="TKW23997.1"/>
    </source>
</evidence>
<dbReference type="InterPro" id="IPR009003">
    <property type="entry name" value="Peptidase_S1_PA"/>
</dbReference>
<dbReference type="PANTHER" id="PTHR43019">
    <property type="entry name" value="SERINE ENDOPROTEASE DEGS"/>
    <property type="match status" value="1"/>
</dbReference>
<dbReference type="Gramene" id="TKW23997">
    <property type="protein sequence ID" value="TKW23997"/>
    <property type="gene ID" value="SEVIR_3G023825v2"/>
</dbReference>